<dbReference type="Proteomes" id="UP000075288">
    <property type="component" value="Unassembled WGS sequence"/>
</dbReference>
<comment type="caution">
    <text evidence="3">The sequence shown here is derived from an EMBL/GenBank/DDBJ whole genome shotgun (WGS) entry which is preliminary data.</text>
</comment>
<name>A0A150K910_HEYCO</name>
<evidence type="ECO:0000313" key="4">
    <source>
        <dbReference type="Proteomes" id="UP000075288"/>
    </source>
</evidence>
<proteinExistence type="predicted"/>
<dbReference type="EMBL" id="LQYI01000083">
    <property type="protein sequence ID" value="KYC66065.1"/>
    <property type="molecule type" value="Genomic_DNA"/>
</dbReference>
<evidence type="ECO:0000313" key="5">
    <source>
        <dbReference type="Proteomes" id="UP000075304"/>
    </source>
</evidence>
<evidence type="ECO:0000313" key="3">
    <source>
        <dbReference type="EMBL" id="KYC66065.1"/>
    </source>
</evidence>
<evidence type="ECO:0000313" key="2">
    <source>
        <dbReference type="EMBL" id="KYC59756.1"/>
    </source>
</evidence>
<evidence type="ECO:0000256" key="1">
    <source>
        <dbReference type="SAM" id="Phobius"/>
    </source>
</evidence>
<dbReference type="PATRIC" id="fig|1398.25.peg.69"/>
<dbReference type="Proteomes" id="UP000075304">
    <property type="component" value="Unassembled WGS sequence"/>
</dbReference>
<dbReference type="AlphaFoldDB" id="A0A150K910"/>
<accession>A0A150K910</accession>
<feature type="transmembrane region" description="Helical" evidence="1">
    <location>
        <begin position="21"/>
        <end position="40"/>
    </location>
</feature>
<keyword evidence="1" id="KW-1133">Transmembrane helix</keyword>
<sequence length="53" mass="6596">MSIVTARMMKNQHSKRFHFENFIYSFSILYTFYPKIMRFFTKSENRSPFMNFP</sequence>
<protein>
    <submittedName>
        <fullName evidence="3">Uncharacterized protein</fullName>
    </submittedName>
</protein>
<gene>
    <name evidence="2" type="ORF">B4098_0130</name>
    <name evidence="3" type="ORF">B4099_0029</name>
</gene>
<reference evidence="4 5" key="1">
    <citation type="submission" date="2016-01" db="EMBL/GenBank/DDBJ databases">
        <title>Genome Sequences of Twelve Sporeforming Bacillus Species Isolated from Foods.</title>
        <authorList>
            <person name="Berendsen E.M."/>
            <person name="Wells-Bennik M.H."/>
            <person name="Krawcyk A.O."/>
            <person name="De Jong A."/>
            <person name="Holsappel S."/>
            <person name="Eijlander R.T."/>
            <person name="Kuipers O.P."/>
        </authorList>
    </citation>
    <scope>NUCLEOTIDE SEQUENCE [LARGE SCALE GENOMIC DNA]</scope>
    <source>
        <strain evidence="2 4">B4098</strain>
        <strain evidence="3 5">B4099</strain>
    </source>
</reference>
<keyword evidence="1" id="KW-0472">Membrane</keyword>
<keyword evidence="1" id="KW-0812">Transmembrane</keyword>
<organism evidence="3 5">
    <name type="scientific">Heyndrickxia coagulans</name>
    <name type="common">Weizmannia coagulans</name>
    <dbReference type="NCBI Taxonomy" id="1398"/>
    <lineage>
        <taxon>Bacteria</taxon>
        <taxon>Bacillati</taxon>
        <taxon>Bacillota</taxon>
        <taxon>Bacilli</taxon>
        <taxon>Bacillales</taxon>
        <taxon>Bacillaceae</taxon>
        <taxon>Heyndrickxia</taxon>
    </lineage>
</organism>
<dbReference type="EMBL" id="LQYG01000107">
    <property type="protein sequence ID" value="KYC59756.1"/>
    <property type="molecule type" value="Genomic_DNA"/>
</dbReference>